<dbReference type="PANTHER" id="PTHR34983">
    <property type="entry name" value="ARABINOGALACTAN ENDO-BETA-1,4-GALACTANASE A"/>
    <property type="match status" value="1"/>
</dbReference>
<evidence type="ECO:0000313" key="8">
    <source>
        <dbReference type="EMBL" id="PZQ56640.1"/>
    </source>
</evidence>
<evidence type="ECO:0000256" key="2">
    <source>
        <dbReference type="ARBA" id="ARBA00010687"/>
    </source>
</evidence>
<evidence type="ECO:0000256" key="4">
    <source>
        <dbReference type="ARBA" id="ARBA00022801"/>
    </source>
</evidence>
<dbReference type="EC" id="3.2.1.89" evidence="3 6"/>
<dbReference type="AlphaFoldDB" id="A0A2W5QZ65"/>
<feature type="signal peptide" evidence="6">
    <location>
        <begin position="1"/>
        <end position="30"/>
    </location>
</feature>
<name>A0A2W5QZ65_9SPHN</name>
<dbReference type="PANTHER" id="PTHR34983:SF1">
    <property type="entry name" value="ARABINOGALACTAN ENDO-BETA-1,4-GALACTANASE A"/>
    <property type="match status" value="1"/>
</dbReference>
<sequence length="404" mass="44340">MTGDALTRRQFGIGSAGALCLAGLPGIASAAPKSGGRPWPYLIGADVSWVPEDEAQGATYYEDGERKDVLTIFRNAGFNAVKLRLFVDPANGYSRGKSGGPWCDLPRTIEFARRIKAAGFHLSLTLHYSDTWADPQHQDKPAAWANLPFPKLVDAVHRHTAETFAAMKAAGVAPDLAILGNETTFGMLWPDGRVPLTIPTGNPVTDKEHMHVRDAGGYDKFAALLKAGIAASRDHLPDTPVALHNHLGRHWPIVQHWTDSLIARDVQFDALGFSCYQQAAQGDWQRTFAEFSRRYPDKGFFAIEYSSRKRYLNDLVHAHPNGWGSFIWEPTRHQEAIFLKDGKSAGEGPRADLLSQGLNAAEAPGATPSAEPAQKSENHGGRYDADPAFLQLYRQMARDYGVLK</sequence>
<evidence type="ECO:0000256" key="6">
    <source>
        <dbReference type="RuleBase" id="RU361192"/>
    </source>
</evidence>
<proteinExistence type="inferred from homology"/>
<evidence type="ECO:0000256" key="5">
    <source>
        <dbReference type="ARBA" id="ARBA00023295"/>
    </source>
</evidence>
<evidence type="ECO:0000256" key="1">
    <source>
        <dbReference type="ARBA" id="ARBA00001695"/>
    </source>
</evidence>
<keyword evidence="5 6" id="KW-0326">Glycosidase</keyword>
<dbReference type="SUPFAM" id="SSF51445">
    <property type="entry name" value="(Trans)glycosidases"/>
    <property type="match status" value="1"/>
</dbReference>
<evidence type="ECO:0000256" key="7">
    <source>
        <dbReference type="SAM" id="MobiDB-lite"/>
    </source>
</evidence>
<dbReference type="InterPro" id="IPR006311">
    <property type="entry name" value="TAT_signal"/>
</dbReference>
<comment type="catalytic activity">
    <reaction evidence="1 6">
        <text>The enzyme specifically hydrolyzes (1-&gt;4)-beta-D-galactosidic linkages in type I arabinogalactans.</text>
        <dbReference type="EC" id="3.2.1.89"/>
    </reaction>
</comment>
<comment type="similarity">
    <text evidence="2 6">Belongs to the glycosyl hydrolase 53 family.</text>
</comment>
<dbReference type="PROSITE" id="PS51318">
    <property type="entry name" value="TAT"/>
    <property type="match status" value="1"/>
</dbReference>
<comment type="caution">
    <text evidence="8">The sequence shown here is derived from an EMBL/GenBank/DDBJ whole genome shotgun (WGS) entry which is preliminary data.</text>
</comment>
<reference evidence="8 9" key="1">
    <citation type="submission" date="2017-08" db="EMBL/GenBank/DDBJ databases">
        <title>Infants hospitalized years apart are colonized by the same room-sourced microbial strains.</title>
        <authorList>
            <person name="Brooks B."/>
            <person name="Olm M.R."/>
            <person name="Firek B.A."/>
            <person name="Baker R."/>
            <person name="Thomas B.C."/>
            <person name="Morowitz M.J."/>
            <person name="Banfield J.F."/>
        </authorList>
    </citation>
    <scope>NUCLEOTIDE SEQUENCE [LARGE SCALE GENOMIC DNA]</scope>
    <source>
        <strain evidence="8">S2_005_002_R2_33</strain>
    </source>
</reference>
<dbReference type="GO" id="GO:0031218">
    <property type="term" value="F:arabinogalactan endo-1,4-beta-galactosidase activity"/>
    <property type="evidence" value="ECO:0007669"/>
    <property type="project" value="UniProtKB-EC"/>
</dbReference>
<dbReference type="GO" id="GO:0015926">
    <property type="term" value="F:glucosidase activity"/>
    <property type="evidence" value="ECO:0007669"/>
    <property type="project" value="InterPro"/>
</dbReference>
<dbReference type="InterPro" id="IPR017853">
    <property type="entry name" value="GH"/>
</dbReference>
<dbReference type="Pfam" id="PF07745">
    <property type="entry name" value="Glyco_hydro_53"/>
    <property type="match status" value="1"/>
</dbReference>
<keyword evidence="4 6" id="KW-0378">Hydrolase</keyword>
<dbReference type="GO" id="GO:0045490">
    <property type="term" value="P:pectin catabolic process"/>
    <property type="evidence" value="ECO:0007669"/>
    <property type="project" value="TreeGrafter"/>
</dbReference>
<gene>
    <name evidence="8" type="ORF">DI555_04650</name>
</gene>
<organism evidence="8 9">
    <name type="scientific">Novosphingobium pentaromativorans</name>
    <dbReference type="NCBI Taxonomy" id="205844"/>
    <lineage>
        <taxon>Bacteria</taxon>
        <taxon>Pseudomonadati</taxon>
        <taxon>Pseudomonadota</taxon>
        <taxon>Alphaproteobacteria</taxon>
        <taxon>Sphingomonadales</taxon>
        <taxon>Sphingomonadaceae</taxon>
        <taxon>Novosphingobium</taxon>
    </lineage>
</organism>
<evidence type="ECO:0000256" key="3">
    <source>
        <dbReference type="ARBA" id="ARBA00012556"/>
    </source>
</evidence>
<evidence type="ECO:0000313" key="9">
    <source>
        <dbReference type="Proteomes" id="UP000249082"/>
    </source>
</evidence>
<feature type="chain" id="PRO_5015800045" description="Arabinogalactan endo-beta-1,4-galactanase" evidence="6">
    <location>
        <begin position="31"/>
        <end position="404"/>
    </location>
</feature>
<accession>A0A2W5QZ65</accession>
<dbReference type="Gene3D" id="3.20.20.80">
    <property type="entry name" value="Glycosidases"/>
    <property type="match status" value="1"/>
</dbReference>
<protein>
    <recommendedName>
        <fullName evidence="3 6">Arabinogalactan endo-beta-1,4-galactanase</fullName>
        <ecNumber evidence="3 6">3.2.1.89</ecNumber>
    </recommendedName>
</protein>
<feature type="compositionally biased region" description="Basic and acidic residues" evidence="7">
    <location>
        <begin position="374"/>
        <end position="383"/>
    </location>
</feature>
<dbReference type="Proteomes" id="UP000249082">
    <property type="component" value="Unassembled WGS sequence"/>
</dbReference>
<feature type="region of interest" description="Disordered" evidence="7">
    <location>
        <begin position="361"/>
        <end position="383"/>
    </location>
</feature>
<dbReference type="InterPro" id="IPR011683">
    <property type="entry name" value="Glyco_hydro_53"/>
</dbReference>
<dbReference type="EMBL" id="QFPX01000003">
    <property type="protein sequence ID" value="PZQ56640.1"/>
    <property type="molecule type" value="Genomic_DNA"/>
</dbReference>
<keyword evidence="6" id="KW-0732">Signal</keyword>